<dbReference type="EMBL" id="JABFAE010000002">
    <property type="protein sequence ID" value="MBA0822681.1"/>
    <property type="molecule type" value="Genomic_DNA"/>
</dbReference>
<evidence type="ECO:0000256" key="2">
    <source>
        <dbReference type="ARBA" id="ARBA00023015"/>
    </source>
</evidence>
<feature type="coiled-coil region" evidence="5">
    <location>
        <begin position="9"/>
        <end position="39"/>
    </location>
</feature>
<keyword evidence="4" id="KW-0539">Nucleus</keyword>
<dbReference type="AlphaFoldDB" id="A0A7J9IKM4"/>
<gene>
    <name evidence="6" type="ORF">Goarm_019466</name>
</gene>
<dbReference type="Gene3D" id="4.10.280.10">
    <property type="entry name" value="Helix-loop-helix DNA-binding domain"/>
    <property type="match status" value="1"/>
</dbReference>
<evidence type="ECO:0000256" key="1">
    <source>
        <dbReference type="ARBA" id="ARBA00004123"/>
    </source>
</evidence>
<evidence type="ECO:0000313" key="6">
    <source>
        <dbReference type="EMBL" id="MBA0822681.1"/>
    </source>
</evidence>
<comment type="subcellular location">
    <subcellularLocation>
        <location evidence="1">Nucleus</location>
    </subcellularLocation>
</comment>
<reference evidence="6 7" key="1">
    <citation type="journal article" date="2019" name="Genome Biol. Evol.">
        <title>Insights into the evolution of the New World diploid cottons (Gossypium, subgenus Houzingenia) based on genome sequencing.</title>
        <authorList>
            <person name="Grover C.E."/>
            <person name="Arick M.A. 2nd"/>
            <person name="Thrash A."/>
            <person name="Conover J.L."/>
            <person name="Sanders W.S."/>
            <person name="Peterson D.G."/>
            <person name="Frelichowski J.E."/>
            <person name="Scheffler J.A."/>
            <person name="Scheffler B.E."/>
            <person name="Wendel J.F."/>
        </authorList>
    </citation>
    <scope>NUCLEOTIDE SEQUENCE [LARGE SCALE GENOMIC DNA]</scope>
    <source>
        <strain evidence="6">6</strain>
        <tissue evidence="6">Leaf</tissue>
    </source>
</reference>
<protein>
    <recommendedName>
        <fullName evidence="8">BHLH domain-containing protein</fullName>
    </recommendedName>
</protein>
<dbReference type="Proteomes" id="UP000593575">
    <property type="component" value="Unassembled WGS sequence"/>
</dbReference>
<organism evidence="6 7">
    <name type="scientific">Gossypium armourianum</name>
    <dbReference type="NCBI Taxonomy" id="34283"/>
    <lineage>
        <taxon>Eukaryota</taxon>
        <taxon>Viridiplantae</taxon>
        <taxon>Streptophyta</taxon>
        <taxon>Embryophyta</taxon>
        <taxon>Tracheophyta</taxon>
        <taxon>Spermatophyta</taxon>
        <taxon>Magnoliopsida</taxon>
        <taxon>eudicotyledons</taxon>
        <taxon>Gunneridae</taxon>
        <taxon>Pentapetalae</taxon>
        <taxon>rosids</taxon>
        <taxon>malvids</taxon>
        <taxon>Malvales</taxon>
        <taxon>Malvaceae</taxon>
        <taxon>Malvoideae</taxon>
        <taxon>Gossypium</taxon>
    </lineage>
</organism>
<sequence>MKADKVAILSDAVRMVRQLRSEAQRLKESNEELQAKIKEL</sequence>
<keyword evidence="2" id="KW-0805">Transcription regulation</keyword>
<accession>A0A7J9IKM4</accession>
<proteinExistence type="predicted"/>
<keyword evidence="5" id="KW-0175">Coiled coil</keyword>
<evidence type="ECO:0000313" key="7">
    <source>
        <dbReference type="Proteomes" id="UP000593575"/>
    </source>
</evidence>
<keyword evidence="3" id="KW-0804">Transcription</keyword>
<evidence type="ECO:0000256" key="4">
    <source>
        <dbReference type="ARBA" id="ARBA00023242"/>
    </source>
</evidence>
<dbReference type="GO" id="GO:0003700">
    <property type="term" value="F:DNA-binding transcription factor activity"/>
    <property type="evidence" value="ECO:0007669"/>
    <property type="project" value="InterPro"/>
</dbReference>
<dbReference type="GO" id="GO:0006879">
    <property type="term" value="P:intracellular iron ion homeostasis"/>
    <property type="evidence" value="ECO:0007669"/>
    <property type="project" value="InterPro"/>
</dbReference>
<comment type="caution">
    <text evidence="6">The sequence shown here is derived from an EMBL/GenBank/DDBJ whole genome shotgun (WGS) entry which is preliminary data.</text>
</comment>
<dbReference type="SUPFAM" id="SSF47459">
    <property type="entry name" value="HLH, helix-loop-helix DNA-binding domain"/>
    <property type="match status" value="1"/>
</dbReference>
<dbReference type="GO" id="GO:0046983">
    <property type="term" value="F:protein dimerization activity"/>
    <property type="evidence" value="ECO:0007669"/>
    <property type="project" value="InterPro"/>
</dbReference>
<dbReference type="InterPro" id="IPR044818">
    <property type="entry name" value="ILR3-like"/>
</dbReference>
<dbReference type="PANTHER" id="PTHR46133">
    <property type="entry name" value="BHLH TRANSCRIPTION FACTOR"/>
    <property type="match status" value="1"/>
</dbReference>
<keyword evidence="7" id="KW-1185">Reference proteome</keyword>
<evidence type="ECO:0008006" key="8">
    <source>
        <dbReference type="Google" id="ProtNLM"/>
    </source>
</evidence>
<dbReference type="GO" id="GO:0005634">
    <property type="term" value="C:nucleus"/>
    <property type="evidence" value="ECO:0007669"/>
    <property type="project" value="UniProtKB-SubCell"/>
</dbReference>
<feature type="non-terminal residue" evidence="6">
    <location>
        <position position="40"/>
    </location>
</feature>
<dbReference type="PANTHER" id="PTHR46133:SF28">
    <property type="entry name" value="BHLH TRANSCRIPTION FACTOR"/>
    <property type="match status" value="1"/>
</dbReference>
<evidence type="ECO:0000256" key="5">
    <source>
        <dbReference type="SAM" id="Coils"/>
    </source>
</evidence>
<evidence type="ECO:0000256" key="3">
    <source>
        <dbReference type="ARBA" id="ARBA00023163"/>
    </source>
</evidence>
<name>A0A7J9IKM4_9ROSI</name>
<dbReference type="InterPro" id="IPR036638">
    <property type="entry name" value="HLH_DNA-bd_sf"/>
</dbReference>